<evidence type="ECO:0008006" key="7">
    <source>
        <dbReference type="Google" id="ProtNLM"/>
    </source>
</evidence>
<dbReference type="Gene3D" id="3.10.20.90">
    <property type="entry name" value="Phosphatidylinositol 3-kinase Catalytic Subunit, Chain A, domain 1"/>
    <property type="match status" value="2"/>
</dbReference>
<feature type="region of interest" description="Disordered" evidence="1">
    <location>
        <begin position="2317"/>
        <end position="2344"/>
    </location>
</feature>
<feature type="compositionally biased region" description="Polar residues" evidence="1">
    <location>
        <begin position="1060"/>
        <end position="1078"/>
    </location>
</feature>
<feature type="compositionally biased region" description="Polar residues" evidence="1">
    <location>
        <begin position="1266"/>
        <end position="1278"/>
    </location>
</feature>
<evidence type="ECO:0000256" key="1">
    <source>
        <dbReference type="SAM" id="MobiDB-lite"/>
    </source>
</evidence>
<feature type="compositionally biased region" description="Low complexity" evidence="1">
    <location>
        <begin position="771"/>
        <end position="790"/>
    </location>
</feature>
<dbReference type="Proteomes" id="UP001497525">
    <property type="component" value="Unassembled WGS sequence"/>
</dbReference>
<protein>
    <recommendedName>
        <fullName evidence="7">Afadin</fullName>
    </recommendedName>
</protein>
<feature type="region of interest" description="Disordered" evidence="1">
    <location>
        <begin position="929"/>
        <end position="964"/>
    </location>
</feature>
<dbReference type="InterPro" id="IPR028842">
    <property type="entry name" value="Afadin"/>
</dbReference>
<dbReference type="Pfam" id="PF00788">
    <property type="entry name" value="RA"/>
    <property type="match status" value="2"/>
</dbReference>
<dbReference type="Gene3D" id="2.30.42.10">
    <property type="match status" value="1"/>
</dbReference>
<feature type="region of interest" description="Disordered" evidence="1">
    <location>
        <begin position="1052"/>
        <end position="1078"/>
    </location>
</feature>
<feature type="region of interest" description="Disordered" evidence="1">
    <location>
        <begin position="1255"/>
        <end position="1281"/>
    </location>
</feature>
<feature type="region of interest" description="Disordered" evidence="1">
    <location>
        <begin position="746"/>
        <end position="795"/>
    </location>
</feature>
<evidence type="ECO:0000313" key="6">
    <source>
        <dbReference type="Proteomes" id="UP001497525"/>
    </source>
</evidence>
<dbReference type="PROSITE" id="PS51126">
    <property type="entry name" value="DILUTE"/>
    <property type="match status" value="1"/>
</dbReference>
<feature type="compositionally biased region" description="Basic and acidic residues" evidence="1">
    <location>
        <begin position="1662"/>
        <end position="1681"/>
    </location>
</feature>
<comment type="caution">
    <text evidence="5">The sequence shown here is derived from an EMBL/GenBank/DDBJ whole genome shotgun (WGS) entry which is preliminary data.</text>
</comment>
<feature type="region of interest" description="Disordered" evidence="1">
    <location>
        <begin position="1640"/>
        <end position="1740"/>
    </location>
</feature>
<dbReference type="GO" id="GO:0007165">
    <property type="term" value="P:signal transduction"/>
    <property type="evidence" value="ECO:0007669"/>
    <property type="project" value="InterPro"/>
</dbReference>
<dbReference type="PANTHER" id="PTHR10398">
    <property type="entry name" value="AFADIN"/>
    <property type="match status" value="1"/>
</dbReference>
<feature type="region of interest" description="Disordered" evidence="1">
    <location>
        <begin position="190"/>
        <end position="310"/>
    </location>
</feature>
<feature type="compositionally biased region" description="Polar residues" evidence="1">
    <location>
        <begin position="195"/>
        <end position="205"/>
    </location>
</feature>
<feature type="domain" description="Ras-associating" evidence="3">
    <location>
        <begin position="336"/>
        <end position="438"/>
    </location>
</feature>
<dbReference type="PANTHER" id="PTHR10398:SF2">
    <property type="entry name" value="AFADIN"/>
    <property type="match status" value="1"/>
</dbReference>
<accession>A0AAV2TD00</accession>
<dbReference type="InterPro" id="IPR001478">
    <property type="entry name" value="PDZ"/>
</dbReference>
<evidence type="ECO:0000259" key="2">
    <source>
        <dbReference type="PROSITE" id="PS50106"/>
    </source>
</evidence>
<dbReference type="EMBL" id="CAXLJL010000256">
    <property type="protein sequence ID" value="CAL5135233.1"/>
    <property type="molecule type" value="Genomic_DNA"/>
</dbReference>
<feature type="domain" description="PDZ" evidence="2">
    <location>
        <begin position="1757"/>
        <end position="1857"/>
    </location>
</feature>
<feature type="region of interest" description="Disordered" evidence="1">
    <location>
        <begin position="2064"/>
        <end position="2086"/>
    </location>
</feature>
<feature type="region of interest" description="Disordered" evidence="1">
    <location>
        <begin position="2158"/>
        <end position="2210"/>
    </location>
</feature>
<evidence type="ECO:0000259" key="3">
    <source>
        <dbReference type="PROSITE" id="PS50200"/>
    </source>
</evidence>
<dbReference type="PROSITE" id="PS50200">
    <property type="entry name" value="RA"/>
    <property type="match status" value="2"/>
</dbReference>
<dbReference type="SUPFAM" id="SSF54236">
    <property type="entry name" value="Ubiquitin-like"/>
    <property type="match status" value="2"/>
</dbReference>
<dbReference type="PROSITE" id="PS50106">
    <property type="entry name" value="PDZ"/>
    <property type="match status" value="1"/>
</dbReference>
<dbReference type="InterPro" id="IPR000159">
    <property type="entry name" value="RA_dom"/>
</dbReference>
<feature type="compositionally biased region" description="Low complexity" evidence="1">
    <location>
        <begin position="2243"/>
        <end position="2253"/>
    </location>
</feature>
<dbReference type="SUPFAM" id="SSF50156">
    <property type="entry name" value="PDZ domain-like"/>
    <property type="match status" value="1"/>
</dbReference>
<name>A0AAV2TD00_CALDB</name>
<dbReference type="InterPro" id="IPR036034">
    <property type="entry name" value="PDZ_sf"/>
</dbReference>
<feature type="region of interest" description="Disordered" evidence="1">
    <location>
        <begin position="2243"/>
        <end position="2263"/>
    </location>
</feature>
<feature type="compositionally biased region" description="Polar residues" evidence="1">
    <location>
        <begin position="2158"/>
        <end position="2174"/>
    </location>
</feature>
<gene>
    <name evidence="5" type="ORF">CDAUBV1_LOCUS9408</name>
</gene>
<evidence type="ECO:0000259" key="4">
    <source>
        <dbReference type="PROSITE" id="PS51126"/>
    </source>
</evidence>
<feature type="compositionally biased region" description="Polar residues" evidence="1">
    <location>
        <begin position="1684"/>
        <end position="1705"/>
    </location>
</feature>
<reference evidence="5" key="1">
    <citation type="submission" date="2024-06" db="EMBL/GenBank/DDBJ databases">
        <authorList>
            <person name="Liu X."/>
            <person name="Lenzi L."/>
            <person name="Haldenby T S."/>
            <person name="Uol C."/>
        </authorList>
    </citation>
    <scope>NUCLEOTIDE SEQUENCE</scope>
</reference>
<dbReference type="Pfam" id="PF01843">
    <property type="entry name" value="DIL"/>
    <property type="match status" value="1"/>
</dbReference>
<evidence type="ECO:0000313" key="5">
    <source>
        <dbReference type="EMBL" id="CAL5135233.1"/>
    </source>
</evidence>
<feature type="region of interest" description="Disordered" evidence="1">
    <location>
        <begin position="667"/>
        <end position="690"/>
    </location>
</feature>
<dbReference type="InterPro" id="IPR002710">
    <property type="entry name" value="Dilute_dom"/>
</dbReference>
<feature type="compositionally biased region" description="Polar residues" evidence="1">
    <location>
        <begin position="276"/>
        <end position="285"/>
    </location>
</feature>
<organism evidence="5 6">
    <name type="scientific">Calicophoron daubneyi</name>
    <name type="common">Rumen fluke</name>
    <name type="synonym">Paramphistomum daubneyi</name>
    <dbReference type="NCBI Taxonomy" id="300641"/>
    <lineage>
        <taxon>Eukaryota</taxon>
        <taxon>Metazoa</taxon>
        <taxon>Spiralia</taxon>
        <taxon>Lophotrochozoa</taxon>
        <taxon>Platyhelminthes</taxon>
        <taxon>Trematoda</taxon>
        <taxon>Digenea</taxon>
        <taxon>Plagiorchiida</taxon>
        <taxon>Pronocephalata</taxon>
        <taxon>Paramphistomoidea</taxon>
        <taxon>Paramphistomidae</taxon>
        <taxon>Calicophoron</taxon>
    </lineage>
</organism>
<dbReference type="InterPro" id="IPR029071">
    <property type="entry name" value="Ubiquitin-like_domsf"/>
</dbReference>
<dbReference type="SMART" id="SM00228">
    <property type="entry name" value="PDZ"/>
    <property type="match status" value="1"/>
</dbReference>
<sequence length="2344" mass="254895">MFRTRDWIELFQSHIRRTLRSNLTHTNSKVNSRSRLRCPTIRLAYFYVISALLGGDVAKMNLQIDRKKLIEIILDWNDSRLDLFELSMPNENNEFNGVMRFFYQDETKRYQTKCVRVSSTTKTSELIEVLREKFFPADSGIKYGRFGLYEHHVNGTRRLTSEEHPLLVQLNWSKLDREGKFVLKLEAPGDKFTEHPSTGSTTSSGRLKRRLTFKHEKSPSENPPRTRERRHPLGCAAAVNWTKEKSSRSVNGGGPDSERTLSCLPGVMHKLHPQPISCSSHGLHSSTKHGKHSDSPPDSSFTRTISNPEAVMRRRRQQTLEAKLMEIVQQGGPDIGGTLKIYGGQICPDVPYKTLLLSANDTVADVIRQSLDKYGLEDADSDAYCLVMRLRTASEVTAGFPGTEKILRDTDCPLNHLFTSSTPEAGTVVTFELRLRPPHLLKKRPFSGSLSGSHWGLSESPSGGPQPTYPAVPTYPTAMSVSSPSGFSGTVFACLVELEPGGFRQTEPGLQEFGKPTGTVYPLPIHKGQVWVGTATNPDASHPLLVSLPIPQWPGVEAFHLVIWRPTVPPGTSSIAAAADGVSKRCGWLACQPCSTLDISTGQNRFAKVYVNNRLLAPSPGNYACTHWLSPGDVLYLGNSSRGLKIWPGSGAVLPGSRSSSVKAIPPALVQPSSSPRSHTHAAPSPVPQIAYPEVPKHQRLYSSDMTVPANSSRMSPRNAECDPNLWNAKASYASPVSFLSPLIQSPRPRVVGSSPKTSFHDSPIYSPTGSVSASSSSLSSNPISDTSSSLPNYTADLMSSRNQIPCKSTAKSVVHTSSPHMPSRQIRDHHAATISNAPTACPAVPAARSSTICTTSPDGLSLSYGYPTVSSGASYQMRFSPPFNPIPECSKPSAYEISPVTAAGRPTKVDSSTSPVHRVSQNLVLAGIDPTDPIRSSSSSSCTPRSGVSAGHSGSGRSKSTPTISDRLPCQMAFAPASVNSLLDWIITDYLSSLGGYPYNRNSQLACPAPDTPPPIGCPLGPAMTVYLMLRAICRQCDRWEMMESKHQLKEVPLKRGPQASNVTDSDNQPAVNSSLAGDSNEMTIRKANLRMRQRSRRQREILSLLVAAVERLQSFETILIDWFGRMGLLSTENEECKTVVEGPEPNFPGVLQSTSAWLANSSQLLHLTTRDADLQKAFSAIESLDDNQSMRNARESYSTEDQAAHSAWLLVHEQLADVVQAAFGCLAELCVSRLDRFGIPQLISAMTKAVESSSRKKTTAGPERSSSPAVQVNGESSDAAVQDIADDEEGGDGLVDWEQLDAAVIDKKDSVISLFSEIMNCLHMAFINPAFVVQLFARLLHRLNARLFNFLIGIADSSETGMSPTTHVSSSWGVVLHRWIHGSICAWALSQGLSMAAECYLQRISQAADLMLADMTSVESLYNVAVDLIGLNSRQIRALLENFRCANSNGVESGPKDSNPVNNRSTHIPQQWIDFVVSGVKEVADRILAEEEASHSAESGANSAEDTAWSPDLAEPLDLLLPFLLPEDSYPSDNPVPLDCCDDPVSCDSGVSSRTSSTKDKDYVQTFENNKDHTDALITVDSLKSFLERAVKVGWCRLSVRPICVPYNADVTRGLDRKPNGINSCPFLTWNVYLSKTTDSQSSPSAEENVRSTAPVDPVSKPKGETDKSEQNDGNDKRLALPQNNSNMKGPDHSSLTITNHSVESPDQKSSESGCSVASSSSTAPLVSPKSPTAAKSDIIPAGYPDFCDKHRPFTVIVPKVGRSLGLNIIAARSEEGKNLGIYIRSVIPGSGASRARLCSAESRPVTNGTQSLLQPGDHLLAVNDHSTFELSYEAASQIVASAGEEVRLTVVRNVAFRSAICGLTGNSASTAVTGSLDTDQPSERSRICPECRLCASLVVKSITLHAGDDGPLVSNCEEHPSSRQQVFLTNLHSLTEEDPPPEPSALGPVMHLPAKVSHHFSFCTRDPTHAPEPTTHFVPLVRPCPLARGEDVVYPLVVDTGIRRPSLPHVPSSSYRFLSPEPVMRTARPLPTQVKRCSSSAGALHRGCDTLPCYSRCRAERHSHEGSSDPGEPTASEYSLGSSTGPSFRLFSPQSLNRVKSHTATLDDWRFRSDDLPSDRPCHRPRGQSSSFDDWVSISQVNILCERLTNGLVSSTDANNRDCGQSNSLRRISSRNDSVEVNAHRSANFTSRTAPRPELSNAKSTEPTSISTSAFSYFVNSSKPPSVFVPTAAFLPSDSSTMMNESSSTDQPESTASWTNGWRCGARASKSLTDLPSLTHKRSVHQSSVSPVTLIVRNRSGRPMQRRHTTLTTSRFNLGPRPEPPSQQSFHHSIATLNLRS</sequence>
<proteinExistence type="predicted"/>
<feature type="domain" description="Dilute" evidence="4">
    <location>
        <begin position="1150"/>
        <end position="1484"/>
    </location>
</feature>
<dbReference type="GO" id="GO:0005911">
    <property type="term" value="C:cell-cell junction"/>
    <property type="evidence" value="ECO:0007669"/>
    <property type="project" value="InterPro"/>
</dbReference>
<feature type="compositionally biased region" description="Polar residues" evidence="1">
    <location>
        <begin position="296"/>
        <end position="307"/>
    </location>
</feature>
<dbReference type="SMART" id="SM01132">
    <property type="entry name" value="DIL"/>
    <property type="match status" value="1"/>
</dbReference>
<feature type="domain" description="Ras-associating" evidence="3">
    <location>
        <begin position="95"/>
        <end position="188"/>
    </location>
</feature>
<dbReference type="SMART" id="SM00314">
    <property type="entry name" value="RA"/>
    <property type="match status" value="2"/>
</dbReference>
<feature type="compositionally biased region" description="Low complexity" evidence="1">
    <location>
        <begin position="1713"/>
        <end position="1733"/>
    </location>
</feature>
<feature type="compositionally biased region" description="Polar residues" evidence="1">
    <location>
        <begin position="2254"/>
        <end position="2263"/>
    </location>
</feature>
<feature type="compositionally biased region" description="Polar residues" evidence="1">
    <location>
        <begin position="2329"/>
        <end position="2344"/>
    </location>
</feature>